<feature type="region of interest" description="Disordered" evidence="1">
    <location>
        <begin position="111"/>
        <end position="166"/>
    </location>
</feature>
<dbReference type="OrthoDB" id="533530at2759"/>
<organism evidence="2 3">
    <name type="scientific">Chlamydomonas eustigma</name>
    <dbReference type="NCBI Taxonomy" id="1157962"/>
    <lineage>
        <taxon>Eukaryota</taxon>
        <taxon>Viridiplantae</taxon>
        <taxon>Chlorophyta</taxon>
        <taxon>core chlorophytes</taxon>
        <taxon>Chlorophyceae</taxon>
        <taxon>CS clade</taxon>
        <taxon>Chlamydomonadales</taxon>
        <taxon>Chlamydomonadaceae</taxon>
        <taxon>Chlamydomonas</taxon>
    </lineage>
</organism>
<gene>
    <name evidence="2" type="ORF">CEUSTIGMA_g11209.t1</name>
</gene>
<dbReference type="AlphaFoldDB" id="A0A250XL35"/>
<feature type="compositionally biased region" description="Basic and acidic residues" evidence="1">
    <location>
        <begin position="157"/>
        <end position="166"/>
    </location>
</feature>
<comment type="caution">
    <text evidence="2">The sequence shown here is derived from an EMBL/GenBank/DDBJ whole genome shotgun (WGS) entry which is preliminary data.</text>
</comment>
<accession>A0A250XL35</accession>
<evidence type="ECO:0000313" key="3">
    <source>
        <dbReference type="Proteomes" id="UP000232323"/>
    </source>
</evidence>
<dbReference type="Proteomes" id="UP000232323">
    <property type="component" value="Unassembled WGS sequence"/>
</dbReference>
<keyword evidence="3" id="KW-1185">Reference proteome</keyword>
<dbReference type="EMBL" id="BEGY01000107">
    <property type="protein sequence ID" value="GAX83784.1"/>
    <property type="molecule type" value="Genomic_DNA"/>
</dbReference>
<protein>
    <submittedName>
        <fullName evidence="2">Uncharacterized protein</fullName>
    </submittedName>
</protein>
<evidence type="ECO:0000313" key="2">
    <source>
        <dbReference type="EMBL" id="GAX83784.1"/>
    </source>
</evidence>
<name>A0A250XL35_9CHLO</name>
<proteinExistence type="predicted"/>
<feature type="compositionally biased region" description="Basic and acidic residues" evidence="1">
    <location>
        <begin position="127"/>
        <end position="150"/>
    </location>
</feature>
<evidence type="ECO:0000256" key="1">
    <source>
        <dbReference type="SAM" id="MobiDB-lite"/>
    </source>
</evidence>
<feature type="region of interest" description="Disordered" evidence="1">
    <location>
        <begin position="31"/>
        <end position="53"/>
    </location>
</feature>
<reference evidence="2 3" key="1">
    <citation type="submission" date="2017-08" db="EMBL/GenBank/DDBJ databases">
        <title>Acidophilic green algal genome provides insights into adaptation to an acidic environment.</title>
        <authorList>
            <person name="Hirooka S."/>
            <person name="Hirose Y."/>
            <person name="Kanesaki Y."/>
            <person name="Higuchi S."/>
            <person name="Fujiwara T."/>
            <person name="Onuma R."/>
            <person name="Era A."/>
            <person name="Ohbayashi R."/>
            <person name="Uzuka A."/>
            <person name="Nozaki H."/>
            <person name="Yoshikawa H."/>
            <person name="Miyagishima S.Y."/>
        </authorList>
    </citation>
    <scope>NUCLEOTIDE SEQUENCE [LARGE SCALE GENOMIC DNA]</scope>
    <source>
        <strain evidence="2 3">NIES-2499</strain>
    </source>
</reference>
<sequence>MSESDGKDRSLHFNSDGSFFETFQRLAQSKSELGLEDKDSTENASTTGATLGEEHSCGAFIESSSFLGRRPGYIFTNGVTGLGYYKDQGLEGYVKRKQDAAKAKPVSIKANKSIVKLPNRGQSSEPTAKRAKTDSADEKPKYLREMEKFKSQSCSGDTKHDRPLVK</sequence>